<dbReference type="InParanoid" id="A0A212F7W0"/>
<protein>
    <submittedName>
        <fullName evidence="1">Uncharacterized protein</fullName>
    </submittedName>
</protein>
<dbReference type="Proteomes" id="UP000007151">
    <property type="component" value="Unassembled WGS sequence"/>
</dbReference>
<evidence type="ECO:0000313" key="2">
    <source>
        <dbReference type="Proteomes" id="UP000007151"/>
    </source>
</evidence>
<accession>A0A212F7W0</accession>
<name>A0A212F7W0_DANPL</name>
<organism evidence="1 2">
    <name type="scientific">Danaus plexippus plexippus</name>
    <dbReference type="NCBI Taxonomy" id="278856"/>
    <lineage>
        <taxon>Eukaryota</taxon>
        <taxon>Metazoa</taxon>
        <taxon>Ecdysozoa</taxon>
        <taxon>Arthropoda</taxon>
        <taxon>Hexapoda</taxon>
        <taxon>Insecta</taxon>
        <taxon>Pterygota</taxon>
        <taxon>Neoptera</taxon>
        <taxon>Endopterygota</taxon>
        <taxon>Lepidoptera</taxon>
        <taxon>Glossata</taxon>
        <taxon>Ditrysia</taxon>
        <taxon>Papilionoidea</taxon>
        <taxon>Nymphalidae</taxon>
        <taxon>Danainae</taxon>
        <taxon>Danaini</taxon>
        <taxon>Danaina</taxon>
        <taxon>Danaus</taxon>
        <taxon>Danaus</taxon>
    </lineage>
</organism>
<proteinExistence type="predicted"/>
<dbReference type="eggNOG" id="ENOG502TC6A">
    <property type="taxonomic scope" value="Eukaryota"/>
</dbReference>
<gene>
    <name evidence="1" type="ORF">KGM_201889</name>
</gene>
<reference evidence="1 2" key="1">
    <citation type="journal article" date="2011" name="Cell">
        <title>The monarch butterfly genome yields insights into long-distance migration.</title>
        <authorList>
            <person name="Zhan S."/>
            <person name="Merlin C."/>
            <person name="Boore J.L."/>
            <person name="Reppert S.M."/>
        </authorList>
    </citation>
    <scope>NUCLEOTIDE SEQUENCE [LARGE SCALE GENOMIC DNA]</scope>
    <source>
        <strain evidence="1">F-2</strain>
    </source>
</reference>
<dbReference type="EMBL" id="AGBW02009824">
    <property type="protein sequence ID" value="OWR49825.1"/>
    <property type="molecule type" value="Genomic_DNA"/>
</dbReference>
<evidence type="ECO:0000313" key="1">
    <source>
        <dbReference type="EMBL" id="OWR49825.1"/>
    </source>
</evidence>
<sequence>MVSIDTRGLEVPTNFLAASGSGTGALQIVVNVRTDSLGNIEVITN</sequence>
<dbReference type="AlphaFoldDB" id="A0A212F7W0"/>
<comment type="caution">
    <text evidence="1">The sequence shown here is derived from an EMBL/GenBank/DDBJ whole genome shotgun (WGS) entry which is preliminary data.</text>
</comment>
<dbReference type="KEGG" id="dpl:KGM_201889"/>
<keyword evidence="2" id="KW-1185">Reference proteome</keyword>